<dbReference type="AlphaFoldDB" id="A0A1J9SLV3"/>
<dbReference type="RefSeq" id="XP_020135543.1">
    <property type="nucleotide sequence ID" value="XM_020269914.1"/>
</dbReference>
<evidence type="ECO:0000256" key="1">
    <source>
        <dbReference type="SAM" id="MobiDB-lite"/>
    </source>
</evidence>
<dbReference type="GeneID" id="31010173"/>
<evidence type="ECO:0000313" key="2">
    <source>
        <dbReference type="EMBL" id="OJD40700.1"/>
    </source>
</evidence>
<organism evidence="2 3">
    <name type="scientific">Diplodia corticola</name>
    <dbReference type="NCBI Taxonomy" id="236234"/>
    <lineage>
        <taxon>Eukaryota</taxon>
        <taxon>Fungi</taxon>
        <taxon>Dikarya</taxon>
        <taxon>Ascomycota</taxon>
        <taxon>Pezizomycotina</taxon>
        <taxon>Dothideomycetes</taxon>
        <taxon>Dothideomycetes incertae sedis</taxon>
        <taxon>Botryosphaeriales</taxon>
        <taxon>Botryosphaeriaceae</taxon>
        <taxon>Diplodia</taxon>
    </lineage>
</organism>
<evidence type="ECO:0000313" key="3">
    <source>
        <dbReference type="Proteomes" id="UP000183809"/>
    </source>
</evidence>
<feature type="region of interest" description="Disordered" evidence="1">
    <location>
        <begin position="1"/>
        <end position="24"/>
    </location>
</feature>
<reference evidence="2 3" key="1">
    <citation type="submission" date="2016-10" db="EMBL/GenBank/DDBJ databases">
        <title>Proteomics and genomics reveal pathogen-plant mechanisms compatible with a hemibiotrophic lifestyle of Diplodia corticola.</title>
        <authorList>
            <person name="Fernandes I."/>
            <person name="De Jonge R."/>
            <person name="Van De Peer Y."/>
            <person name="Devreese B."/>
            <person name="Alves A."/>
            <person name="Esteves A.C."/>
        </authorList>
    </citation>
    <scope>NUCLEOTIDE SEQUENCE [LARGE SCALE GENOMIC DNA]</scope>
    <source>
        <strain evidence="2 3">CBS 112549</strain>
    </source>
</reference>
<proteinExistence type="predicted"/>
<accession>A0A1J9SLV3</accession>
<dbReference type="Proteomes" id="UP000183809">
    <property type="component" value="Unassembled WGS sequence"/>
</dbReference>
<name>A0A1J9SLV3_9PEZI</name>
<gene>
    <name evidence="2" type="ORF">BKCO1_1000509</name>
</gene>
<comment type="caution">
    <text evidence="2">The sequence shown here is derived from an EMBL/GenBank/DDBJ whole genome shotgun (WGS) entry which is preliminary data.</text>
</comment>
<dbReference type="EMBL" id="MNUE01000001">
    <property type="protein sequence ID" value="OJD40700.1"/>
    <property type="molecule type" value="Genomic_DNA"/>
</dbReference>
<sequence>MSAPTKIEDSQNIPMTADKKRPQEHVVDAETSSNERNVHIQHGVKRVEAINQARSMKALVITAISHVRSPIQEDSTGLT</sequence>
<protein>
    <submittedName>
        <fullName evidence="2">Fungal trichothecene efflux pump</fullName>
    </submittedName>
</protein>
<keyword evidence="3" id="KW-1185">Reference proteome</keyword>